<accession>A0AAU9J942</accession>
<dbReference type="EMBL" id="CAJZBQ010000027">
    <property type="protein sequence ID" value="CAG9320792.1"/>
    <property type="molecule type" value="Genomic_DNA"/>
</dbReference>
<keyword evidence="2" id="KW-1185">Reference proteome</keyword>
<sequence>MYRENQLPRMKTLPNLPSVNNLRSTWLKQNRQFSHKMRNIKELLNKLEFHSPDYEFITLEEALRGVGDIHPDGKVFRLDLKDDKDASRKLKPAKIHELKEKQQDMDKMVWDMQDALDDLIKESNAQMNYLEDIDELLSVIEGRLSPTEERNAIGTVGSSTQLMAYSMDEIPGRTLYNTFSPRSESVDKYVQVGKPSDDIFSIRELEKKHYRYMLDAFRNLRFKLEISSNIDCIAPHDIEKESWDENTKITITGSTREINEKISSLVFKGIMQNYSSTSTSPTLTIARAQSKASLPSIKSRKPSVAGIIEMKEISIHKKNMKSVSVMPEILKSVELAPQETEIKLACNLRLLNLDPFLITETRDLPHTCLTSTRNKYDEIEYIQWKMPEIADSRFDIDDILDSKFSQERLSFFTYFKSENDPTSDSKYAFEEEVAERLNLYKTLYKHKRRLRKIFLSYNIESMKVARDVLTMNLVSFIRLLSDSMVLSGRFDTLDAVKIFYVAFSHIKSKAQEASKSWLHHLTRSYNFKEIYRLSLSNFIEALIRLVHSHPRFSSLTNMKLHQKFELFYKLYLKPGARISQGMYYIELLKDLHIIEIMKHFTPQLYLMFNSSMTKIESKQVKGDLNDRHRKVELPKLLKLLEQFGILKGLNHIEYEEEEDIEIELINASPELRKISEIKSDTNYPKNKLKRPKRGSIYFPTSLVRKPENLNIRPNVLKNLKNTGLAYKHNILPFSRPVKDTYEIDKLTAFSLYSGLLIKSSGIFLSDTNYISDSDFMLDFTDFLEFFTILGMHFWKTISSNEELSIVSSVTEFLQKITEAFEKHDFGIINTLSKNKKYIFLRTLTADVDIFTDRPLISAAVYPQERFHQRRYSYI</sequence>
<gene>
    <name evidence="1" type="ORF">BSTOLATCC_MIC27372</name>
</gene>
<comment type="caution">
    <text evidence="1">The sequence shown here is derived from an EMBL/GenBank/DDBJ whole genome shotgun (WGS) entry which is preliminary data.</text>
</comment>
<reference evidence="1" key="1">
    <citation type="submission" date="2021-09" db="EMBL/GenBank/DDBJ databases">
        <authorList>
            <consortium name="AG Swart"/>
            <person name="Singh M."/>
            <person name="Singh A."/>
            <person name="Seah K."/>
            <person name="Emmerich C."/>
        </authorList>
    </citation>
    <scope>NUCLEOTIDE SEQUENCE</scope>
    <source>
        <strain evidence="1">ATCC30299</strain>
    </source>
</reference>
<protein>
    <submittedName>
        <fullName evidence="1">Uncharacterized protein</fullName>
    </submittedName>
</protein>
<organism evidence="1 2">
    <name type="scientific">Blepharisma stoltei</name>
    <dbReference type="NCBI Taxonomy" id="1481888"/>
    <lineage>
        <taxon>Eukaryota</taxon>
        <taxon>Sar</taxon>
        <taxon>Alveolata</taxon>
        <taxon>Ciliophora</taxon>
        <taxon>Postciliodesmatophora</taxon>
        <taxon>Heterotrichea</taxon>
        <taxon>Heterotrichida</taxon>
        <taxon>Blepharismidae</taxon>
        <taxon>Blepharisma</taxon>
    </lineage>
</organism>
<name>A0AAU9J942_9CILI</name>
<dbReference type="Proteomes" id="UP001162131">
    <property type="component" value="Unassembled WGS sequence"/>
</dbReference>
<evidence type="ECO:0000313" key="2">
    <source>
        <dbReference type="Proteomes" id="UP001162131"/>
    </source>
</evidence>
<evidence type="ECO:0000313" key="1">
    <source>
        <dbReference type="EMBL" id="CAG9320792.1"/>
    </source>
</evidence>
<dbReference type="AlphaFoldDB" id="A0AAU9J942"/>
<proteinExistence type="predicted"/>